<gene>
    <name evidence="6" type="ORF">GM418_28750</name>
</gene>
<evidence type="ECO:0000256" key="3">
    <source>
        <dbReference type="ARBA" id="ARBA00023295"/>
    </source>
</evidence>
<keyword evidence="7" id="KW-1185">Reference proteome</keyword>
<evidence type="ECO:0000256" key="1">
    <source>
        <dbReference type="ARBA" id="ARBA00009865"/>
    </source>
</evidence>
<accession>A0A6I6JWJ1</accession>
<organism evidence="6 7">
    <name type="scientific">Maribellus comscasis</name>
    <dbReference type="NCBI Taxonomy" id="2681766"/>
    <lineage>
        <taxon>Bacteria</taxon>
        <taxon>Pseudomonadati</taxon>
        <taxon>Bacteroidota</taxon>
        <taxon>Bacteroidia</taxon>
        <taxon>Marinilabiliales</taxon>
        <taxon>Prolixibacteraceae</taxon>
        <taxon>Maribellus</taxon>
    </lineage>
</organism>
<dbReference type="GO" id="GO:0005975">
    <property type="term" value="P:carbohydrate metabolic process"/>
    <property type="evidence" value="ECO:0007669"/>
    <property type="project" value="InterPro"/>
</dbReference>
<proteinExistence type="inferred from homology"/>
<name>A0A6I6JWJ1_9BACT</name>
<protein>
    <submittedName>
        <fullName evidence="6">Family 43 glycosylhydrolase</fullName>
    </submittedName>
</protein>
<evidence type="ECO:0000256" key="2">
    <source>
        <dbReference type="ARBA" id="ARBA00022801"/>
    </source>
</evidence>
<evidence type="ECO:0000256" key="4">
    <source>
        <dbReference type="PIRSR" id="PIRSR606710-2"/>
    </source>
</evidence>
<dbReference type="GO" id="GO:0004553">
    <property type="term" value="F:hydrolase activity, hydrolyzing O-glycosyl compounds"/>
    <property type="evidence" value="ECO:0007669"/>
    <property type="project" value="InterPro"/>
</dbReference>
<dbReference type="InterPro" id="IPR006710">
    <property type="entry name" value="Glyco_hydro_43"/>
</dbReference>
<feature type="site" description="Important for catalytic activity, responsible for pKa modulation of the active site Glu and correct orientation of both the proton donor and substrate" evidence="4">
    <location>
        <position position="172"/>
    </location>
</feature>
<evidence type="ECO:0000256" key="5">
    <source>
        <dbReference type="RuleBase" id="RU361187"/>
    </source>
</evidence>
<evidence type="ECO:0000313" key="7">
    <source>
        <dbReference type="Proteomes" id="UP000428260"/>
    </source>
</evidence>
<dbReference type="InterPro" id="IPR023296">
    <property type="entry name" value="Glyco_hydro_beta-prop_sf"/>
</dbReference>
<comment type="similarity">
    <text evidence="1 5">Belongs to the glycosyl hydrolase 43 family.</text>
</comment>
<dbReference type="AlphaFoldDB" id="A0A6I6JWJ1"/>
<dbReference type="Pfam" id="PF04616">
    <property type="entry name" value="Glyco_hydro_43"/>
    <property type="match status" value="1"/>
</dbReference>
<sequence length="314" mass="36994">MEKMKMVHFNIVTILILFDCFNTSVAQYSKDSCNLIAKNRYSAEMGSIQLGEIFTSYEIPYLNDHTIIYNAKDKKWHLYGIISPQTNFIHLIADSLTQKGWVKEKPFSDGAVEIWAPHIIFHNNLYHMFYTKIGIPREIHHVVSRDLFNWSKSEKPVLALKNELTENMKNKDPMVFRDEANKQWIMYYSMMKDDKHWVVGYSTSDNLNNWSDPKICFDENTDMPGVESPFVVKRGEYYYLFLSARPWPVGGEDIFRSKSPFLWKIKDLVRRINPWHAAEVIQDLDGQWYLTLSSGTQCKDFRMAPLYWNDIIKD</sequence>
<dbReference type="EMBL" id="CP046401">
    <property type="protein sequence ID" value="QGY47515.1"/>
    <property type="molecule type" value="Genomic_DNA"/>
</dbReference>
<dbReference type="KEGG" id="mcos:GM418_28750"/>
<dbReference type="SUPFAM" id="SSF75005">
    <property type="entry name" value="Arabinanase/levansucrase/invertase"/>
    <property type="match status" value="1"/>
</dbReference>
<reference evidence="6 7" key="1">
    <citation type="submission" date="2019-11" db="EMBL/GenBank/DDBJ databases">
        <authorList>
            <person name="Zheng R.K."/>
            <person name="Sun C.M."/>
        </authorList>
    </citation>
    <scope>NUCLEOTIDE SEQUENCE [LARGE SCALE GENOMIC DNA]</scope>
    <source>
        <strain evidence="6 7">WC007</strain>
    </source>
</reference>
<keyword evidence="3 5" id="KW-0326">Glycosidase</keyword>
<dbReference type="Gene3D" id="2.115.10.20">
    <property type="entry name" value="Glycosyl hydrolase domain, family 43"/>
    <property type="match status" value="2"/>
</dbReference>
<evidence type="ECO:0000313" key="6">
    <source>
        <dbReference type="EMBL" id="QGY47515.1"/>
    </source>
</evidence>
<dbReference type="Proteomes" id="UP000428260">
    <property type="component" value="Chromosome"/>
</dbReference>
<keyword evidence="2 5" id="KW-0378">Hydrolase</keyword>